<dbReference type="CDD" id="cd00616">
    <property type="entry name" value="AHBA_syn"/>
    <property type="match status" value="1"/>
</dbReference>
<dbReference type="Gene3D" id="3.40.640.10">
    <property type="entry name" value="Type I PLP-dependent aspartate aminotransferase-like (Major domain)"/>
    <property type="match status" value="1"/>
</dbReference>
<reference evidence="4" key="1">
    <citation type="journal article" date="2019" name="Int. J. Syst. Evol. Microbiol.">
        <title>The Global Catalogue of Microorganisms (GCM) 10K type strain sequencing project: providing services to taxonomists for standard genome sequencing and annotation.</title>
        <authorList>
            <consortium name="The Broad Institute Genomics Platform"/>
            <consortium name="The Broad Institute Genome Sequencing Center for Infectious Disease"/>
            <person name="Wu L."/>
            <person name="Ma J."/>
        </authorList>
    </citation>
    <scope>NUCLEOTIDE SEQUENCE [LARGE SCALE GENOMIC DNA]</scope>
    <source>
        <strain evidence="4">CCUG 58760</strain>
    </source>
</reference>
<keyword evidence="3" id="KW-0808">Transferase</keyword>
<evidence type="ECO:0000313" key="4">
    <source>
        <dbReference type="Proteomes" id="UP001596166"/>
    </source>
</evidence>
<dbReference type="InterPro" id="IPR000653">
    <property type="entry name" value="DegT/StrS_aminotransferase"/>
</dbReference>
<gene>
    <name evidence="3" type="primary">rffA</name>
    <name evidence="3" type="synonym">fcnA</name>
    <name evidence="3" type="synonym">wecE</name>
    <name evidence="3" type="ORF">ACFPMG_00130</name>
</gene>
<dbReference type="Gene3D" id="3.90.1150.10">
    <property type="entry name" value="Aspartate Aminotransferase, domain 1"/>
    <property type="match status" value="1"/>
</dbReference>
<dbReference type="InterPro" id="IPR015424">
    <property type="entry name" value="PyrdxlP-dep_Trfase"/>
</dbReference>
<dbReference type="EC" id="2.6.1.59" evidence="3"/>
<sequence length="506" mass="55818">MICSIDGFSLFDCVSFARCGWRNRIRTARGAQWPTTPTETKGRCQRAIQETRIAGSRAGERWMAISRAPHFVALAPRPMAFYGEFEREVMLMSDMKIGFNHPKLAGNELEYIRQSLEQAHLSGDGAFTKRCHAWLERRLGAPQALLTHSCTAALEMAALLTNVGPGDEVIMPSYTFVSTANAFVLRGAVPVFVDIRPDTLNIDERLIEAAITPRTRAICVVHYAGVSCEMDAICAIAARHGLAVIEDAAQALMSTYRGRPLGTFGALSAFSFHETKNLISGEGGALVVNDPDLITRAEIIREKGTNRARFFRGEVNKYTWVDVGSSYLPSDMLAAFLLAQFENAERLDEERHALWNAYHEALAPLEERGLLRRPLIPAECRHNAHLYYVLARTARERNALIAHLRTNSIQAPFHYVPLHTAPAGRRFSRAAGELPVTTDLSARLLRLPMWYGLGAGAGQVVEAVQAFFRTAYSRAAATTGYAASRAAALNLAWARSTSDEVHTNAT</sequence>
<dbReference type="InterPro" id="IPR012749">
    <property type="entry name" value="WecE-like"/>
</dbReference>
<evidence type="ECO:0000256" key="2">
    <source>
        <dbReference type="RuleBase" id="RU004508"/>
    </source>
</evidence>
<evidence type="ECO:0000256" key="1">
    <source>
        <dbReference type="ARBA" id="ARBA00037999"/>
    </source>
</evidence>
<organism evidence="3 4">
    <name type="scientific">Azospirillum himalayense</name>
    <dbReference type="NCBI Taxonomy" id="654847"/>
    <lineage>
        <taxon>Bacteria</taxon>
        <taxon>Pseudomonadati</taxon>
        <taxon>Pseudomonadota</taxon>
        <taxon>Alphaproteobacteria</taxon>
        <taxon>Rhodospirillales</taxon>
        <taxon>Azospirillaceae</taxon>
        <taxon>Azospirillum</taxon>
    </lineage>
</organism>
<keyword evidence="4" id="KW-1185">Reference proteome</keyword>
<dbReference type="EMBL" id="JBHSLC010000001">
    <property type="protein sequence ID" value="MFC5353397.1"/>
    <property type="molecule type" value="Genomic_DNA"/>
</dbReference>
<dbReference type="InterPro" id="IPR015422">
    <property type="entry name" value="PyrdxlP-dep_Trfase_small"/>
</dbReference>
<dbReference type="NCBIfam" id="NF008687">
    <property type="entry name" value="PRK11706.1"/>
    <property type="match status" value="1"/>
</dbReference>
<dbReference type="Pfam" id="PF08889">
    <property type="entry name" value="WbqC"/>
    <property type="match status" value="1"/>
</dbReference>
<keyword evidence="2" id="KW-0663">Pyridoxal phosphate</keyword>
<accession>A0ABW0FX69</accession>
<protein>
    <submittedName>
        <fullName evidence="3">dTDP-4-amino-4,6-dideoxygalactose transaminase</fullName>
        <ecNumber evidence="3">2.6.1.59</ecNumber>
    </submittedName>
</protein>
<dbReference type="NCBIfam" id="TIGR02379">
    <property type="entry name" value="ECA_wecE"/>
    <property type="match status" value="1"/>
</dbReference>
<dbReference type="InterPro" id="IPR015421">
    <property type="entry name" value="PyrdxlP-dep_Trfase_major"/>
</dbReference>
<dbReference type="InterPro" id="IPR014985">
    <property type="entry name" value="WbqC"/>
</dbReference>
<dbReference type="Proteomes" id="UP001596166">
    <property type="component" value="Unassembled WGS sequence"/>
</dbReference>
<dbReference type="Pfam" id="PF01041">
    <property type="entry name" value="DegT_DnrJ_EryC1"/>
    <property type="match status" value="1"/>
</dbReference>
<keyword evidence="3" id="KW-0032">Aminotransferase</keyword>
<evidence type="ECO:0000313" key="3">
    <source>
        <dbReference type="EMBL" id="MFC5353397.1"/>
    </source>
</evidence>
<name>A0ABW0FX69_9PROT</name>
<dbReference type="GO" id="GO:0019180">
    <property type="term" value="F:dTDP-4-amino-4,6-dideoxygalactose transaminase activity"/>
    <property type="evidence" value="ECO:0007669"/>
    <property type="project" value="UniProtKB-EC"/>
</dbReference>
<proteinExistence type="inferred from homology"/>
<dbReference type="RefSeq" id="WP_376993312.1">
    <property type="nucleotide sequence ID" value="NZ_JBHSLC010000001.1"/>
</dbReference>
<dbReference type="SUPFAM" id="SSF53383">
    <property type="entry name" value="PLP-dependent transferases"/>
    <property type="match status" value="1"/>
</dbReference>
<dbReference type="PANTHER" id="PTHR30244">
    <property type="entry name" value="TRANSAMINASE"/>
    <property type="match status" value="1"/>
</dbReference>
<comment type="caution">
    <text evidence="3">The sequence shown here is derived from an EMBL/GenBank/DDBJ whole genome shotgun (WGS) entry which is preliminary data.</text>
</comment>
<dbReference type="PANTHER" id="PTHR30244:SF34">
    <property type="entry name" value="DTDP-4-AMINO-4,6-DIDEOXYGALACTOSE TRANSAMINASE"/>
    <property type="match status" value="1"/>
</dbReference>
<comment type="similarity">
    <text evidence="1 2">Belongs to the DegT/DnrJ/EryC1 family.</text>
</comment>